<sequence length="113" mass="12509">MAQALQNYVSRHKGDIWNAPGWVFAPDVTLRIGKAAAFLGISAINLIRNTDLWGFTVYRTSGYYRYYLISELEAFKTEAPKLTASDIKRATEGGKNGIQTAITKAARGKRPKA</sequence>
<name>A0A0F9UTX5_9ZZZZ</name>
<comment type="caution">
    <text evidence="1">The sequence shown here is derived from an EMBL/GenBank/DDBJ whole genome shotgun (WGS) entry which is preliminary data.</text>
</comment>
<proteinExistence type="predicted"/>
<organism evidence="1">
    <name type="scientific">marine sediment metagenome</name>
    <dbReference type="NCBI Taxonomy" id="412755"/>
    <lineage>
        <taxon>unclassified sequences</taxon>
        <taxon>metagenomes</taxon>
        <taxon>ecological metagenomes</taxon>
    </lineage>
</organism>
<evidence type="ECO:0000313" key="1">
    <source>
        <dbReference type="EMBL" id="KKN57088.1"/>
    </source>
</evidence>
<accession>A0A0F9UTX5</accession>
<dbReference type="AlphaFoldDB" id="A0A0F9UTX5"/>
<reference evidence="1" key="1">
    <citation type="journal article" date="2015" name="Nature">
        <title>Complex archaea that bridge the gap between prokaryotes and eukaryotes.</title>
        <authorList>
            <person name="Spang A."/>
            <person name="Saw J.H."/>
            <person name="Jorgensen S.L."/>
            <person name="Zaremba-Niedzwiedzka K."/>
            <person name="Martijn J."/>
            <person name="Lind A.E."/>
            <person name="van Eijk R."/>
            <person name="Schleper C."/>
            <person name="Guy L."/>
            <person name="Ettema T.J."/>
        </authorList>
    </citation>
    <scope>NUCLEOTIDE SEQUENCE</scope>
</reference>
<gene>
    <name evidence="1" type="ORF">LCGC14_0565600</name>
</gene>
<dbReference type="EMBL" id="LAZR01000819">
    <property type="protein sequence ID" value="KKN57088.1"/>
    <property type="molecule type" value="Genomic_DNA"/>
</dbReference>
<protein>
    <submittedName>
        <fullName evidence="1">Uncharacterized protein</fullName>
    </submittedName>
</protein>